<keyword evidence="5" id="KW-0418">Kinase</keyword>
<evidence type="ECO:0000256" key="4">
    <source>
        <dbReference type="ARBA" id="ARBA00022679"/>
    </source>
</evidence>
<name>A0A645GCE6_9ZZZZ</name>
<dbReference type="EMBL" id="VSSQ01072239">
    <property type="protein sequence ID" value="MPN23662.1"/>
    <property type="molecule type" value="Genomic_DNA"/>
</dbReference>
<feature type="domain" description="Histidine kinase" evidence="6">
    <location>
        <begin position="1"/>
        <end position="137"/>
    </location>
</feature>
<keyword evidence="3" id="KW-0597">Phosphoprotein</keyword>
<dbReference type="PANTHER" id="PTHR43047:SF72">
    <property type="entry name" value="OSMOSENSING HISTIDINE PROTEIN KINASE SLN1"/>
    <property type="match status" value="1"/>
</dbReference>
<dbReference type="InterPro" id="IPR005467">
    <property type="entry name" value="His_kinase_dom"/>
</dbReference>
<sequence length="137" mass="14982">MISSYARAKKLELVVDIPSDLPTVAMGTDMLSQVLLNLLENAVKYTTKGKVELSACQKGSFVYLEFKDTGCGIPEQDLPRIFERFYRVDKARFREQGGTGLGLSIVKHIVEGSNGRIKVTSHLGSGSVFACEIPVAE</sequence>
<dbReference type="GO" id="GO:0000155">
    <property type="term" value="F:phosphorelay sensor kinase activity"/>
    <property type="evidence" value="ECO:0007669"/>
    <property type="project" value="TreeGrafter"/>
</dbReference>
<accession>A0A645GCE6</accession>
<dbReference type="PANTHER" id="PTHR43047">
    <property type="entry name" value="TWO-COMPONENT HISTIDINE PROTEIN KINASE"/>
    <property type="match status" value="1"/>
</dbReference>
<dbReference type="SMART" id="SM00387">
    <property type="entry name" value="HATPase_c"/>
    <property type="match status" value="1"/>
</dbReference>
<proteinExistence type="predicted"/>
<dbReference type="InterPro" id="IPR004358">
    <property type="entry name" value="Sig_transdc_His_kin-like_C"/>
</dbReference>
<dbReference type="EC" id="2.7.13.3" evidence="2"/>
<keyword evidence="4 7" id="KW-0808">Transferase</keyword>
<dbReference type="GO" id="GO:0009927">
    <property type="term" value="F:histidine phosphotransfer kinase activity"/>
    <property type="evidence" value="ECO:0007669"/>
    <property type="project" value="TreeGrafter"/>
</dbReference>
<comment type="caution">
    <text evidence="7">The sequence shown here is derived from an EMBL/GenBank/DDBJ whole genome shotgun (WGS) entry which is preliminary data.</text>
</comment>
<evidence type="ECO:0000256" key="3">
    <source>
        <dbReference type="ARBA" id="ARBA00022553"/>
    </source>
</evidence>
<dbReference type="AlphaFoldDB" id="A0A645GCE6"/>
<comment type="catalytic activity">
    <reaction evidence="1">
        <text>ATP + protein L-histidine = ADP + protein N-phospho-L-histidine.</text>
        <dbReference type="EC" id="2.7.13.3"/>
    </reaction>
</comment>
<dbReference type="InterPro" id="IPR036890">
    <property type="entry name" value="HATPase_C_sf"/>
</dbReference>
<dbReference type="Gene3D" id="3.30.565.10">
    <property type="entry name" value="Histidine kinase-like ATPase, C-terminal domain"/>
    <property type="match status" value="1"/>
</dbReference>
<dbReference type="Pfam" id="PF02518">
    <property type="entry name" value="HATPase_c"/>
    <property type="match status" value="1"/>
</dbReference>
<gene>
    <name evidence="7" type="primary">phoR_49</name>
    <name evidence="7" type="ORF">SDC9_171055</name>
</gene>
<organism evidence="7">
    <name type="scientific">bioreactor metagenome</name>
    <dbReference type="NCBI Taxonomy" id="1076179"/>
    <lineage>
        <taxon>unclassified sequences</taxon>
        <taxon>metagenomes</taxon>
        <taxon>ecological metagenomes</taxon>
    </lineage>
</organism>
<dbReference type="PRINTS" id="PR00344">
    <property type="entry name" value="BCTRLSENSOR"/>
</dbReference>
<dbReference type="GO" id="GO:0005886">
    <property type="term" value="C:plasma membrane"/>
    <property type="evidence" value="ECO:0007669"/>
    <property type="project" value="TreeGrafter"/>
</dbReference>
<evidence type="ECO:0000259" key="6">
    <source>
        <dbReference type="PROSITE" id="PS50109"/>
    </source>
</evidence>
<dbReference type="FunFam" id="3.30.565.10:FF:000006">
    <property type="entry name" value="Sensor histidine kinase WalK"/>
    <property type="match status" value="1"/>
</dbReference>
<protein>
    <recommendedName>
        <fullName evidence="2">histidine kinase</fullName>
        <ecNumber evidence="2">2.7.13.3</ecNumber>
    </recommendedName>
</protein>
<dbReference type="SUPFAM" id="SSF55874">
    <property type="entry name" value="ATPase domain of HSP90 chaperone/DNA topoisomerase II/histidine kinase"/>
    <property type="match status" value="1"/>
</dbReference>
<evidence type="ECO:0000256" key="1">
    <source>
        <dbReference type="ARBA" id="ARBA00000085"/>
    </source>
</evidence>
<reference evidence="7" key="1">
    <citation type="submission" date="2019-08" db="EMBL/GenBank/DDBJ databases">
        <authorList>
            <person name="Kucharzyk K."/>
            <person name="Murdoch R.W."/>
            <person name="Higgins S."/>
            <person name="Loffler F."/>
        </authorList>
    </citation>
    <scope>NUCLEOTIDE SEQUENCE</scope>
</reference>
<dbReference type="InterPro" id="IPR003594">
    <property type="entry name" value="HATPase_dom"/>
</dbReference>
<dbReference type="PROSITE" id="PS50109">
    <property type="entry name" value="HIS_KIN"/>
    <property type="match status" value="1"/>
</dbReference>
<evidence type="ECO:0000256" key="2">
    <source>
        <dbReference type="ARBA" id="ARBA00012438"/>
    </source>
</evidence>
<evidence type="ECO:0000313" key="7">
    <source>
        <dbReference type="EMBL" id="MPN23662.1"/>
    </source>
</evidence>
<dbReference type="CDD" id="cd00075">
    <property type="entry name" value="HATPase"/>
    <property type="match status" value="1"/>
</dbReference>
<evidence type="ECO:0000256" key="5">
    <source>
        <dbReference type="ARBA" id="ARBA00022777"/>
    </source>
</evidence>